<proteinExistence type="predicted"/>
<name>A0ABP9AJV1_9GAMM</name>
<evidence type="ECO:0000313" key="2">
    <source>
        <dbReference type="Proteomes" id="UP001499959"/>
    </source>
</evidence>
<gene>
    <name evidence="1" type="ORF">GCM10023307_03720</name>
</gene>
<organism evidence="1 2">
    <name type="scientific">Lysobacter hankyongensis</name>
    <dbReference type="NCBI Taxonomy" id="1176535"/>
    <lineage>
        <taxon>Bacteria</taxon>
        <taxon>Pseudomonadati</taxon>
        <taxon>Pseudomonadota</taxon>
        <taxon>Gammaproteobacteria</taxon>
        <taxon>Lysobacterales</taxon>
        <taxon>Lysobacteraceae</taxon>
        <taxon>Lysobacter</taxon>
    </lineage>
</organism>
<accession>A0ABP9AJV1</accession>
<protein>
    <recommendedName>
        <fullName evidence="3">UrcA family protein</fullName>
    </recommendedName>
</protein>
<keyword evidence="2" id="KW-1185">Reference proteome</keyword>
<reference evidence="2" key="1">
    <citation type="journal article" date="2019" name="Int. J. Syst. Evol. Microbiol.">
        <title>The Global Catalogue of Microorganisms (GCM) 10K type strain sequencing project: providing services to taxonomists for standard genome sequencing and annotation.</title>
        <authorList>
            <consortium name="The Broad Institute Genomics Platform"/>
            <consortium name="The Broad Institute Genome Sequencing Center for Infectious Disease"/>
            <person name="Wu L."/>
            <person name="Ma J."/>
        </authorList>
    </citation>
    <scope>NUCLEOTIDE SEQUENCE [LARGE SCALE GENOMIC DNA]</scope>
    <source>
        <strain evidence="2">JCM 18204</strain>
    </source>
</reference>
<evidence type="ECO:0000313" key="1">
    <source>
        <dbReference type="EMBL" id="GAA4782436.1"/>
    </source>
</evidence>
<sequence>MKRTSHIAALAILIGTLSVSGTLSAKERLGHVAEASGESLQLCFDPQTALPAAGEAVRIVRRMHSGSQKSGLPFRKRTVGVARIGDDRSGPCVAATLIKGKARRQDDVRK</sequence>
<dbReference type="EMBL" id="BAABJE010000001">
    <property type="protein sequence ID" value="GAA4782436.1"/>
    <property type="molecule type" value="Genomic_DNA"/>
</dbReference>
<dbReference type="Proteomes" id="UP001499959">
    <property type="component" value="Unassembled WGS sequence"/>
</dbReference>
<comment type="caution">
    <text evidence="1">The sequence shown here is derived from an EMBL/GenBank/DDBJ whole genome shotgun (WGS) entry which is preliminary data.</text>
</comment>
<evidence type="ECO:0008006" key="3">
    <source>
        <dbReference type="Google" id="ProtNLM"/>
    </source>
</evidence>
<dbReference type="RefSeq" id="WP_345301568.1">
    <property type="nucleotide sequence ID" value="NZ_BAABJE010000001.1"/>
</dbReference>